<evidence type="ECO:0000313" key="6">
    <source>
        <dbReference type="Proteomes" id="UP000789941"/>
    </source>
</evidence>
<feature type="domain" description="Transketolase N-terminal" evidence="4">
    <location>
        <begin position="9"/>
        <end position="258"/>
    </location>
</feature>
<evidence type="ECO:0000313" key="5">
    <source>
        <dbReference type="EMBL" id="VVC04452.1"/>
    </source>
</evidence>
<dbReference type="GO" id="GO:0044272">
    <property type="term" value="P:sulfur compound biosynthetic process"/>
    <property type="evidence" value="ECO:0007669"/>
    <property type="project" value="UniProtKB-ARBA"/>
</dbReference>
<comment type="cofactor">
    <cofactor evidence="1">
        <name>thiamine diphosphate</name>
        <dbReference type="ChEBI" id="CHEBI:58937"/>
    </cofactor>
</comment>
<accession>A0A5E4LWN8</accession>
<evidence type="ECO:0000256" key="2">
    <source>
        <dbReference type="ARBA" id="ARBA00007131"/>
    </source>
</evidence>
<dbReference type="InterPro" id="IPR005474">
    <property type="entry name" value="Transketolase_N"/>
</dbReference>
<dbReference type="CDD" id="cd02012">
    <property type="entry name" value="TPP_TK"/>
    <property type="match status" value="1"/>
</dbReference>
<organism evidence="5 6">
    <name type="scientific">Candidatus Bilamarchaeum dharawalense</name>
    <dbReference type="NCBI Taxonomy" id="2885759"/>
    <lineage>
        <taxon>Archaea</taxon>
        <taxon>Candidatus Micrarchaeota</taxon>
        <taxon>Candidatus Micrarchaeia</taxon>
        <taxon>Candidatus Anstonellales</taxon>
        <taxon>Candidatus Bilamarchaeaceae</taxon>
        <taxon>Candidatus Bilamarchaeum</taxon>
    </lineage>
</organism>
<dbReference type="Pfam" id="PF00456">
    <property type="entry name" value="Transketolase_N"/>
    <property type="match status" value="1"/>
</dbReference>
<reference evidence="5 6" key="1">
    <citation type="submission" date="2019-08" db="EMBL/GenBank/DDBJ databases">
        <authorList>
            <person name="Vazquez-Campos X."/>
        </authorList>
    </citation>
    <scope>NUCLEOTIDE SEQUENCE [LARGE SCALE GENOMIC DNA]</scope>
    <source>
        <strain evidence="5">LFW-283_2</strain>
    </source>
</reference>
<dbReference type="GO" id="GO:0008661">
    <property type="term" value="F:1-deoxy-D-xylulose-5-phosphate synthase activity"/>
    <property type="evidence" value="ECO:0007669"/>
    <property type="project" value="UniProtKB-EC"/>
</dbReference>
<comment type="similarity">
    <text evidence="2">Belongs to the transketolase family.</text>
</comment>
<evidence type="ECO:0000259" key="4">
    <source>
        <dbReference type="Pfam" id="PF00456"/>
    </source>
</evidence>
<sequence length="279" mass="30700">MKNTKELKLMANTIRQDIIRMLVEAKSGHPGGSLGMADIFTVLYFHVLRHDPKSPTWIDRDRFVLSNGHICPVLYATLANAGYFPKQELLSLRKLGSKLQGHPHKGTLPGVENSSGPLGQGISQAVGMAIVGKREKKSWRVYSVVGDGELDEGQTWEAIMLAAKYKLDNLITVVDRNNIQIDGTTDDVLPLEPLADKFRAFGWCVIEMAGNDVNSIIKAIGEAQTVSGQPIVLIARTMPGKGVSFMEGKFDWHGKAPNREQGELAIKELETERKLLEVG</sequence>
<dbReference type="GO" id="GO:0006082">
    <property type="term" value="P:organic acid metabolic process"/>
    <property type="evidence" value="ECO:0007669"/>
    <property type="project" value="UniProtKB-ARBA"/>
</dbReference>
<dbReference type="PANTHER" id="PTHR47514">
    <property type="entry name" value="TRANSKETOLASE N-TERMINAL SECTION-RELATED"/>
    <property type="match status" value="1"/>
</dbReference>
<proteinExistence type="inferred from homology"/>
<dbReference type="PANTHER" id="PTHR47514:SF1">
    <property type="entry name" value="TRANSKETOLASE N-TERMINAL SECTION-RELATED"/>
    <property type="match status" value="1"/>
</dbReference>
<name>A0A5E4LWN8_9ARCH</name>
<dbReference type="InterPro" id="IPR029061">
    <property type="entry name" value="THDP-binding"/>
</dbReference>
<dbReference type="AlphaFoldDB" id="A0A5E4LWN8"/>
<keyword evidence="3" id="KW-0786">Thiamine pyrophosphate</keyword>
<dbReference type="EC" id="2.2.1.7" evidence="5"/>
<evidence type="ECO:0000256" key="1">
    <source>
        <dbReference type="ARBA" id="ARBA00001964"/>
    </source>
</evidence>
<dbReference type="Proteomes" id="UP000789941">
    <property type="component" value="Unassembled WGS sequence"/>
</dbReference>
<dbReference type="EMBL" id="CABMJJ010000009">
    <property type="protein sequence ID" value="VVC04452.1"/>
    <property type="molecule type" value="Genomic_DNA"/>
</dbReference>
<protein>
    <submittedName>
        <fullName evidence="5">1-deoxy-D-xylulose-5-phosphate synthase</fullName>
        <ecNumber evidence="5">2.2.1.7</ecNumber>
    </submittedName>
</protein>
<keyword evidence="5" id="KW-0808">Transferase</keyword>
<comment type="caution">
    <text evidence="5">The sequence shown here is derived from an EMBL/GenBank/DDBJ whole genome shotgun (WGS) entry which is preliminary data.</text>
</comment>
<dbReference type="Gene3D" id="3.40.50.970">
    <property type="match status" value="1"/>
</dbReference>
<dbReference type="SUPFAM" id="SSF52518">
    <property type="entry name" value="Thiamin diphosphate-binding fold (THDP-binding)"/>
    <property type="match status" value="1"/>
</dbReference>
<evidence type="ECO:0000256" key="3">
    <source>
        <dbReference type="ARBA" id="ARBA00023052"/>
    </source>
</evidence>
<gene>
    <name evidence="5" type="primary">dxs_3</name>
    <name evidence="5" type="ORF">LFW2832_00960</name>
</gene>